<evidence type="ECO:0000256" key="1">
    <source>
        <dbReference type="ARBA" id="ARBA00004240"/>
    </source>
</evidence>
<dbReference type="GO" id="GO:0005783">
    <property type="term" value="C:endoplasmic reticulum"/>
    <property type="evidence" value="ECO:0007669"/>
    <property type="project" value="UniProtKB-SubCell"/>
</dbReference>
<dbReference type="Pfam" id="PF00262">
    <property type="entry name" value="Calreticulin"/>
    <property type="match status" value="1"/>
</dbReference>
<gene>
    <name evidence="6" type="primary">Calr3</name>
</gene>
<reference evidence="5" key="8">
    <citation type="journal article" date="2005" name="Science">
        <title>Antisense Transcription in the Mammalian Transcriptome.</title>
        <authorList>
            <consortium name="RIKEN Genome Exploration Research Group and Genome Science Group (Genome Network Project Core Group) and the FANTOM Consortium"/>
        </authorList>
    </citation>
    <scope>NUCLEOTIDE SEQUENCE</scope>
    <source>
        <strain evidence="5">C57BL/6J</strain>
        <tissue evidence="5">Medulla oblongata</tissue>
    </source>
</reference>
<dbReference type="Gene3D" id="2.60.120.200">
    <property type="match status" value="1"/>
</dbReference>
<dbReference type="GO" id="GO:0051082">
    <property type="term" value="F:unfolded protein binding"/>
    <property type="evidence" value="ECO:0007669"/>
    <property type="project" value="InterPro"/>
</dbReference>
<name>Q9D373_MOUSE</name>
<dbReference type="GO" id="GO:0005509">
    <property type="term" value="F:calcium ion binding"/>
    <property type="evidence" value="ECO:0007669"/>
    <property type="project" value="InterPro"/>
</dbReference>
<comment type="similarity">
    <text evidence="2 4">Belongs to the calreticulin family.</text>
</comment>
<reference evidence="5" key="5">
    <citation type="journal article" date="2001" name="Nature">
        <title>Functional annotation of a full-length mouse cDNA collection.</title>
        <authorList>
            <consortium name="The RIKEN Genome Exploration Research Group Phase II Team and the FANTOM Consortium"/>
        </authorList>
    </citation>
    <scope>NUCLEOTIDE SEQUENCE</scope>
    <source>
        <strain evidence="5">C57BL/6J</strain>
        <tissue evidence="5">Medulla oblongata</tissue>
    </source>
</reference>
<reference evidence="5" key="4">
    <citation type="submission" date="2000-07" db="EMBL/GenBank/DDBJ databases">
        <authorList>
            <person name="Adachi J."/>
            <person name="Aizawa K."/>
            <person name="Akahira S."/>
            <person name="Akimura T."/>
            <person name="Arai A."/>
            <person name="Aono H."/>
            <person name="Arakawa T."/>
            <person name="Bono H."/>
            <person name="Carninci P."/>
            <person name="Fukuda S."/>
            <person name="Fukunishi Y."/>
            <person name="Furuno M."/>
            <person name="Hanagaki T."/>
            <person name="Hara A."/>
            <person name="Hayatsu N."/>
            <person name="Hiramoto K."/>
            <person name="Hiraoka T."/>
            <person name="Hori F."/>
            <person name="Imotani K."/>
            <person name="Ishii Y."/>
            <person name="Itoh M."/>
            <person name="Izawa M."/>
            <person name="Kasukawa T."/>
            <person name="Kato H."/>
            <person name="Kawai J."/>
            <person name="Kojima Y."/>
            <person name="Konno H."/>
            <person name="Kouda M."/>
            <person name="Koya S."/>
            <person name="Kurihara C."/>
            <person name="Matsuyama T."/>
            <person name="Miyazaki A."/>
            <person name="Nishi K."/>
            <person name="Nomura K."/>
            <person name="Numazaki R."/>
            <person name="Ohno M."/>
            <person name="Okazaki Y."/>
            <person name="Okido T."/>
            <person name="Owa C."/>
            <person name="Saito H."/>
            <person name="Saito R."/>
            <person name="Sakai C."/>
            <person name="Sakai K."/>
            <person name="Sano H."/>
            <person name="Sasaki D."/>
            <person name="Shibata K."/>
            <person name="Shibata Y."/>
            <person name="Shinagawa A."/>
            <person name="Shiraki T."/>
            <person name="Sogabe Y."/>
            <person name="Suzuki H."/>
            <person name="Tagami M."/>
            <person name="Tagawa A."/>
            <person name="Takahashi F."/>
            <person name="Tanaka T."/>
            <person name="Tejima Y."/>
            <person name="Toya T."/>
            <person name="Yamamura T."/>
            <person name="Yasunishi A."/>
            <person name="Yoshida K."/>
            <person name="Yoshino M."/>
            <person name="Muramatsu M."/>
            <person name="Hayashizaki Y."/>
        </authorList>
    </citation>
    <scope>NUCLEOTIDE SEQUENCE</scope>
    <source>
        <strain evidence="5">C57BL/6J</strain>
        <tissue evidence="5">Medulla oblongata</tissue>
    </source>
</reference>
<dbReference type="AGR" id="MGI:1920566"/>
<dbReference type="PANTHER" id="PTHR11073:SF3">
    <property type="entry name" value="CALRETICULIN-3"/>
    <property type="match status" value="1"/>
</dbReference>
<dbReference type="EMBL" id="AK018263">
    <property type="protein sequence ID" value="BAB31138.1"/>
    <property type="molecule type" value="mRNA"/>
</dbReference>
<accession>Q9D373</accession>
<evidence type="ECO:0000256" key="3">
    <source>
        <dbReference type="ARBA" id="ARBA00022824"/>
    </source>
</evidence>
<comment type="subcellular location">
    <subcellularLocation>
        <location evidence="1">Endoplasmic reticulum</location>
    </subcellularLocation>
</comment>
<dbReference type="MGI" id="MGI:1920566">
    <property type="gene designation" value="Calr3"/>
</dbReference>
<dbReference type="PROSITE" id="PS51257">
    <property type="entry name" value="PROKAR_LIPOPROTEIN"/>
    <property type="match status" value="1"/>
</dbReference>
<keyword evidence="3 4" id="KW-0256">Endoplasmic reticulum</keyword>
<evidence type="ECO:0000256" key="4">
    <source>
        <dbReference type="RuleBase" id="RU362126"/>
    </source>
</evidence>
<dbReference type="SUPFAM" id="SSF49899">
    <property type="entry name" value="Concanavalin A-like lectins/glucanases"/>
    <property type="match status" value="1"/>
</dbReference>
<dbReference type="InterPro" id="IPR013320">
    <property type="entry name" value="ConA-like_dom_sf"/>
</dbReference>
<reference evidence="5" key="1">
    <citation type="journal article" date="1999" name="Methods Enzymol.">
        <title>High-efficiency full-length cDNA cloning.</title>
        <authorList>
            <person name="Carninci P."/>
            <person name="Hayashizaki Y."/>
        </authorList>
    </citation>
    <scope>NUCLEOTIDE SEQUENCE</scope>
    <source>
        <strain evidence="5">C57BL/6J</strain>
        <tissue evidence="5">Medulla oblongata</tissue>
    </source>
</reference>
<sequence length="137" mass="15561">MSSGELKSTPDRSSYCSLGGAGCLGPDICGFDIKKVHVILYFKNQYHENKKPIRCKVDGFTHLYTLILRPDLSYEVKVDGQSIESGSIEYDWNLTSLRKTEKTSLDSRDWDQVEGSQVQDWESTFWMRVPASRVTGT</sequence>
<reference evidence="5" key="7">
    <citation type="journal article" date="2005" name="Science">
        <title>The Transcriptional Landscape of the Mammalian Genome.</title>
        <authorList>
            <consortium name="The FANTOM Consortium"/>
            <consortium name="Riken Genome Exploration Research Group and Genome Science Group (Genome Network Project Core Group)"/>
        </authorList>
    </citation>
    <scope>NUCLEOTIDE SEQUENCE</scope>
    <source>
        <strain evidence="5">C57BL/6J</strain>
        <tissue evidence="5">Medulla oblongata</tissue>
    </source>
</reference>
<evidence type="ECO:0000313" key="5">
    <source>
        <dbReference type="EMBL" id="BAB31138.1"/>
    </source>
</evidence>
<dbReference type="PANTHER" id="PTHR11073">
    <property type="entry name" value="CALRETICULIN AND CALNEXIN"/>
    <property type="match status" value="1"/>
</dbReference>
<organism evidence="5">
    <name type="scientific">Mus musculus</name>
    <name type="common">Mouse</name>
    <dbReference type="NCBI Taxonomy" id="10090"/>
    <lineage>
        <taxon>Eukaryota</taxon>
        <taxon>Metazoa</taxon>
        <taxon>Chordata</taxon>
        <taxon>Craniata</taxon>
        <taxon>Vertebrata</taxon>
        <taxon>Euteleostomi</taxon>
        <taxon>Mammalia</taxon>
        <taxon>Eutheria</taxon>
        <taxon>Euarchontoglires</taxon>
        <taxon>Glires</taxon>
        <taxon>Rodentia</taxon>
        <taxon>Myomorpha</taxon>
        <taxon>Muroidea</taxon>
        <taxon>Muridae</taxon>
        <taxon>Murinae</taxon>
        <taxon>Mus</taxon>
        <taxon>Mus</taxon>
    </lineage>
</organism>
<dbReference type="AlphaFoldDB" id="Q9D373"/>
<reference evidence="5" key="2">
    <citation type="journal article" date="2000" name="Genome Res.">
        <title>Normalization and subtraction of cap-trapper-selected cDNAs to prepare full-length cDNA libraries for rapid discovery of new genes.</title>
        <authorList>
            <person name="Carninci P."/>
            <person name="Shibata Y."/>
            <person name="Hayatsu N."/>
            <person name="Sugahara Y."/>
            <person name="Shibata K."/>
            <person name="Itoh M."/>
            <person name="Konno H."/>
            <person name="Okazaki Y."/>
            <person name="Muramatsu M."/>
            <person name="Hayashizaki Y."/>
        </authorList>
    </citation>
    <scope>NUCLEOTIDE SEQUENCE</scope>
    <source>
        <strain evidence="5">C57BL/6J</strain>
        <tissue evidence="5">Medulla oblongata</tissue>
    </source>
</reference>
<evidence type="ECO:0000313" key="6">
    <source>
        <dbReference type="MGI" id="MGI:1920566"/>
    </source>
</evidence>
<evidence type="ECO:0000256" key="2">
    <source>
        <dbReference type="ARBA" id="ARBA00010983"/>
    </source>
</evidence>
<dbReference type="GO" id="GO:0006457">
    <property type="term" value="P:protein folding"/>
    <property type="evidence" value="ECO:0007669"/>
    <property type="project" value="InterPro"/>
</dbReference>
<dbReference type="InterPro" id="IPR001580">
    <property type="entry name" value="Calret/calnex"/>
</dbReference>
<reference evidence="5" key="6">
    <citation type="journal article" date="2002" name="Nature">
        <title>Analysis of the mouse transcriptome based on functional annotation of 60,770 full-length cDNAs.</title>
        <authorList>
            <consortium name="The FANTOM Consortium and the RIKEN Genome Exploration Research Group Phase I and II Team"/>
        </authorList>
    </citation>
    <scope>NUCLEOTIDE SEQUENCE</scope>
    <source>
        <strain evidence="5">C57BL/6J</strain>
        <tissue evidence="5">Medulla oblongata</tissue>
    </source>
</reference>
<protein>
    <submittedName>
        <fullName evidence="5">Uncharacterized protein</fullName>
    </submittedName>
</protein>
<proteinExistence type="evidence at transcript level"/>
<keyword evidence="4" id="KW-0143">Chaperone</keyword>
<reference evidence="5" key="3">
    <citation type="journal article" date="2000" name="Genome Res.">
        <title>RIKEN integrated sequence analysis (RISA) system--384-format sequencing pipeline with 384 multicapillary sequencer.</title>
        <authorList>
            <person name="Shibata K."/>
            <person name="Itoh M."/>
            <person name="Aizawa K."/>
            <person name="Nagaoka S."/>
            <person name="Sasaki N."/>
            <person name="Carninci P."/>
            <person name="Konno H."/>
            <person name="Akiyama J."/>
            <person name="Nishi K."/>
            <person name="Kitsunai T."/>
            <person name="Tashiro H."/>
            <person name="Itoh M."/>
            <person name="Sumi N."/>
            <person name="Ishii Y."/>
            <person name="Nakamura S."/>
            <person name="Hazama M."/>
            <person name="Nishine T."/>
            <person name="Harada A."/>
            <person name="Yamamoto R."/>
            <person name="Matsumoto H."/>
            <person name="Sakaguchi S."/>
            <person name="Ikegami T."/>
            <person name="Kashiwagi K."/>
            <person name="Fujiwake S."/>
            <person name="Inoue K."/>
            <person name="Togawa Y."/>
            <person name="Izawa M."/>
            <person name="Ohara E."/>
            <person name="Watahiki M."/>
            <person name="Yoneda Y."/>
            <person name="Ishikawa T."/>
            <person name="Ozawa K."/>
            <person name="Tanaka T."/>
            <person name="Matsuura S."/>
            <person name="Kawai J."/>
            <person name="Okazaki Y."/>
            <person name="Muramatsu M."/>
            <person name="Inoue Y."/>
            <person name="Kira A."/>
            <person name="Hayashizaki Y."/>
        </authorList>
    </citation>
    <scope>NUCLEOTIDE SEQUENCE</scope>
    <source>
        <strain evidence="5">C57BL/6J</strain>
        <tissue evidence="5">Medulla oblongata</tissue>
    </source>
</reference>